<sequence>MGILFSHSIDIDDGYIMRHLERFLIRAGLPEAVANISQSAEQLSVSATYMVHTLRVLELAAYFIAASVAIRLLVFLYDRWKTGPPRDAAVYNVFILGRDRPGGIQQSLRDALNQVDQGHTMALPAPAADDLDALLRALQAARESPQLTAQAAQRASTDNTKN</sequence>
<protein>
    <submittedName>
        <fullName evidence="2">Uncharacterized protein</fullName>
    </submittedName>
</protein>
<dbReference type="Proteomes" id="UP000298061">
    <property type="component" value="Unassembled WGS sequence"/>
</dbReference>
<feature type="transmembrane region" description="Helical" evidence="1">
    <location>
        <begin position="59"/>
        <end position="77"/>
    </location>
</feature>
<evidence type="ECO:0000313" key="3">
    <source>
        <dbReference type="Proteomes" id="UP000298061"/>
    </source>
</evidence>
<evidence type="ECO:0000256" key="1">
    <source>
        <dbReference type="SAM" id="Phobius"/>
    </source>
</evidence>
<gene>
    <name evidence="2" type="ORF">EWM64_g129</name>
</gene>
<keyword evidence="1" id="KW-0812">Transmembrane</keyword>
<keyword evidence="3" id="KW-1185">Reference proteome</keyword>
<comment type="caution">
    <text evidence="2">The sequence shown here is derived from an EMBL/GenBank/DDBJ whole genome shotgun (WGS) entry which is preliminary data.</text>
</comment>
<name>A0A4Z0AC43_9AGAM</name>
<evidence type="ECO:0000313" key="2">
    <source>
        <dbReference type="EMBL" id="TFY83884.1"/>
    </source>
</evidence>
<dbReference type="EMBL" id="SFCI01000005">
    <property type="protein sequence ID" value="TFY83884.1"/>
    <property type="molecule type" value="Genomic_DNA"/>
</dbReference>
<dbReference type="AlphaFoldDB" id="A0A4Z0AC43"/>
<keyword evidence="1" id="KW-0472">Membrane</keyword>
<keyword evidence="1" id="KW-1133">Transmembrane helix</keyword>
<proteinExistence type="predicted"/>
<reference evidence="2 3" key="1">
    <citation type="submission" date="2019-02" db="EMBL/GenBank/DDBJ databases">
        <title>Genome sequencing of the rare red list fungi Hericium alpestre (H. flagellum).</title>
        <authorList>
            <person name="Buettner E."/>
            <person name="Kellner H."/>
        </authorList>
    </citation>
    <scope>NUCLEOTIDE SEQUENCE [LARGE SCALE GENOMIC DNA]</scope>
    <source>
        <strain evidence="2 3">DSM 108284</strain>
    </source>
</reference>
<accession>A0A4Z0AC43</accession>
<organism evidence="2 3">
    <name type="scientific">Hericium alpestre</name>
    <dbReference type="NCBI Taxonomy" id="135208"/>
    <lineage>
        <taxon>Eukaryota</taxon>
        <taxon>Fungi</taxon>
        <taxon>Dikarya</taxon>
        <taxon>Basidiomycota</taxon>
        <taxon>Agaricomycotina</taxon>
        <taxon>Agaricomycetes</taxon>
        <taxon>Russulales</taxon>
        <taxon>Hericiaceae</taxon>
        <taxon>Hericium</taxon>
    </lineage>
</organism>